<dbReference type="GO" id="GO:0009986">
    <property type="term" value="C:cell surface"/>
    <property type="evidence" value="ECO:0007669"/>
    <property type="project" value="UniProtKB-SubCell"/>
</dbReference>
<reference evidence="4 5" key="1">
    <citation type="submission" date="2016-11" db="EMBL/GenBank/DDBJ databases">
        <title>Comparative genomics of Acidibacillus ferroxidans species.</title>
        <authorList>
            <person name="Oliveira G."/>
            <person name="Nunes G."/>
            <person name="Oliveira R."/>
            <person name="Araujo F."/>
            <person name="Salim A."/>
            <person name="Scholte L."/>
            <person name="Morais D."/>
            <person name="Nancucheo I."/>
            <person name="Johnson D.B."/>
            <person name="Grail B."/>
            <person name="Bittencourt J."/>
            <person name="Valadares R."/>
        </authorList>
    </citation>
    <scope>NUCLEOTIDE SEQUENCE [LARGE SCALE GENOMIC DNA]</scope>
    <source>
        <strain evidence="4 5">Y002</strain>
    </source>
</reference>
<comment type="caution">
    <text evidence="4">The sequence shown here is derived from an EMBL/GenBank/DDBJ whole genome shotgun (WGS) entry which is preliminary data.</text>
</comment>
<evidence type="ECO:0008006" key="6">
    <source>
        <dbReference type="Google" id="ProtNLM"/>
    </source>
</evidence>
<keyword evidence="3" id="KW-1133">Transmembrane helix</keyword>
<accession>A0A2U3DC05</accession>
<evidence type="ECO:0000256" key="3">
    <source>
        <dbReference type="SAM" id="Phobius"/>
    </source>
</evidence>
<dbReference type="AlphaFoldDB" id="A0A2U3DC05"/>
<keyword evidence="2" id="KW-0178">Competence</keyword>
<evidence type="ECO:0000313" key="4">
    <source>
        <dbReference type="EMBL" id="PWI58810.1"/>
    </source>
</evidence>
<dbReference type="RefSeq" id="WP_109429403.1">
    <property type="nucleotide sequence ID" value="NZ_MPDK01000002.1"/>
</dbReference>
<keyword evidence="3" id="KW-0812">Transmembrane</keyword>
<gene>
    <name evidence="4" type="ORF">BM613_01585</name>
</gene>
<evidence type="ECO:0000313" key="5">
    <source>
        <dbReference type="Proteomes" id="UP000245380"/>
    </source>
</evidence>
<evidence type="ECO:0000256" key="1">
    <source>
        <dbReference type="ARBA" id="ARBA00004241"/>
    </source>
</evidence>
<name>A0A2U3DC05_SULT2</name>
<evidence type="ECO:0000256" key="2">
    <source>
        <dbReference type="ARBA" id="ARBA00023287"/>
    </source>
</evidence>
<dbReference type="Proteomes" id="UP000245380">
    <property type="component" value="Unassembled WGS sequence"/>
</dbReference>
<feature type="transmembrane region" description="Helical" evidence="3">
    <location>
        <begin position="12"/>
        <end position="34"/>
    </location>
</feature>
<comment type="subcellular location">
    <subcellularLocation>
        <location evidence="1">Cell surface</location>
    </subcellularLocation>
</comment>
<keyword evidence="5" id="KW-1185">Reference proteome</keyword>
<dbReference type="NCBIfam" id="TIGR02532">
    <property type="entry name" value="IV_pilin_GFxxxE"/>
    <property type="match status" value="1"/>
</dbReference>
<keyword evidence="3" id="KW-0472">Membrane</keyword>
<proteinExistence type="predicted"/>
<dbReference type="EMBL" id="MPDK01000002">
    <property type="protein sequence ID" value="PWI58810.1"/>
    <property type="molecule type" value="Genomic_DNA"/>
</dbReference>
<protein>
    <recommendedName>
        <fullName evidence="6">General secretion pathway GspH domain-containing protein</fullName>
    </recommendedName>
</protein>
<dbReference type="GO" id="GO:0030420">
    <property type="term" value="P:establishment of competence for transformation"/>
    <property type="evidence" value="ECO:0007669"/>
    <property type="project" value="UniProtKB-KW"/>
</dbReference>
<dbReference type="InterPro" id="IPR012902">
    <property type="entry name" value="N_methyl_site"/>
</dbReference>
<organism evidence="4 5">
    <name type="scientific">Sulfoacidibacillus thermotolerans</name>
    <name type="common">Acidibacillus sulfuroxidans</name>
    <dbReference type="NCBI Taxonomy" id="1765684"/>
    <lineage>
        <taxon>Bacteria</taxon>
        <taxon>Bacillati</taxon>
        <taxon>Bacillota</taxon>
        <taxon>Bacilli</taxon>
        <taxon>Bacillales</taxon>
        <taxon>Alicyclobacillaceae</taxon>
        <taxon>Sulfoacidibacillus</taxon>
    </lineage>
</organism>
<dbReference type="InterPro" id="IPR045584">
    <property type="entry name" value="Pilin-like"/>
</dbReference>
<dbReference type="SUPFAM" id="SSF54523">
    <property type="entry name" value="Pili subunits"/>
    <property type="match status" value="1"/>
</dbReference>
<sequence>MTDDFGYSLLEILIGLMIFAMLSALVLPNVTALLDSANLHQTALQVLSDLRMQQLRAEEFQAYQEVRFAPFAPYYFLYGNSGRFEKYQPFSWPTDYYDGYLHLPNPTVRFDDLGNVSESGQIAFTDPLGGVQNIVLYLQYGDMRMTTHMLLGK</sequence>